<evidence type="ECO:0000256" key="3">
    <source>
        <dbReference type="ARBA" id="ARBA00022692"/>
    </source>
</evidence>
<sequence length="190" mass="21896">MWGIIKVYRRVVTRYPIIIQATQAGILMALGDQIAQNFIERKKFKELDFLRTAQFGSIGFFITGPVTRTWYGILDKYIGSKTGIAVLKKVACDQLIFAPAGLGIVLTTIGLLQGKDFEQIKTKLSNEYLDILLNNYKIWPIIQLINFYFIPLQYQVLLVQSVAILWNTYISYKTFTLGEQQKRQINIYIK</sequence>
<dbReference type="AlphaFoldDB" id="A0A7M7GQA6"/>
<dbReference type="GO" id="GO:0015267">
    <property type="term" value="F:channel activity"/>
    <property type="evidence" value="ECO:0007669"/>
    <property type="project" value="TreeGrafter"/>
</dbReference>
<evidence type="ECO:0000256" key="5">
    <source>
        <dbReference type="ARBA" id="ARBA00023136"/>
    </source>
</evidence>
<protein>
    <recommendedName>
        <fullName evidence="6">Mitochondrial inner membrane protein Mpv17</fullName>
    </recommendedName>
</protein>
<keyword evidence="4" id="KW-1133">Transmembrane helix</keyword>
<accession>A0A7M7GQA6</accession>
<evidence type="ECO:0000256" key="1">
    <source>
        <dbReference type="ARBA" id="ARBA00004141"/>
    </source>
</evidence>
<dbReference type="InterPro" id="IPR007248">
    <property type="entry name" value="Mpv17_PMP22"/>
</dbReference>
<dbReference type="EnsemblMetazoa" id="XM_006562061">
    <property type="protein sequence ID" value="XP_006562124"/>
    <property type="gene ID" value="LOC727505"/>
</dbReference>
<keyword evidence="5" id="KW-0472">Membrane</keyword>
<dbReference type="RefSeq" id="XP_006562124.1">
    <property type="nucleotide sequence ID" value="XM_006562061.3"/>
</dbReference>
<evidence type="ECO:0000256" key="2">
    <source>
        <dbReference type="ARBA" id="ARBA00006824"/>
    </source>
</evidence>
<dbReference type="OMA" id="SSCAYVW"/>
<evidence type="ECO:0000313" key="9">
    <source>
        <dbReference type="Proteomes" id="UP000005203"/>
    </source>
</evidence>
<evidence type="ECO:0000256" key="4">
    <source>
        <dbReference type="ARBA" id="ARBA00022989"/>
    </source>
</evidence>
<comment type="similarity">
    <text evidence="2 7">Belongs to the peroxisomal membrane protein PXMP2/4 family.</text>
</comment>
<reference evidence="10" key="2">
    <citation type="submission" date="2025-04" db="UniProtKB">
        <authorList>
            <consortium name="RefSeq"/>
        </authorList>
    </citation>
    <scope>IDENTIFICATION</scope>
    <source>
        <strain evidence="10">DH4</strain>
        <tissue evidence="10">Whole body</tissue>
    </source>
</reference>
<keyword evidence="3" id="KW-0812">Transmembrane</keyword>
<dbReference type="KEGG" id="ame:727505"/>
<dbReference type="GO" id="GO:1901858">
    <property type="term" value="P:regulation of mitochondrial DNA metabolic process"/>
    <property type="evidence" value="ECO:0007669"/>
    <property type="project" value="TreeGrafter"/>
</dbReference>
<comment type="subcellular location">
    <subcellularLocation>
        <location evidence="1">Membrane</location>
        <topology evidence="1">Multi-pass membrane protein</topology>
    </subcellularLocation>
</comment>
<dbReference type="PANTHER" id="PTHR11266">
    <property type="entry name" value="PEROXISOMAL MEMBRANE PROTEIN 2, PXMP2 MPV17"/>
    <property type="match status" value="1"/>
</dbReference>
<proteinExistence type="inferred from homology"/>
<evidence type="ECO:0000313" key="10">
    <source>
        <dbReference type="RefSeq" id="XP_006562124.1"/>
    </source>
</evidence>
<dbReference type="Proteomes" id="UP000005203">
    <property type="component" value="Linkage group LG10"/>
</dbReference>
<evidence type="ECO:0000256" key="6">
    <source>
        <dbReference type="ARBA" id="ARBA00049743"/>
    </source>
</evidence>
<name>A0A7M7GQA6_APIME</name>
<reference evidence="8" key="1">
    <citation type="submission" date="2021-01" db="UniProtKB">
        <authorList>
            <consortium name="EnsemblMetazoa"/>
        </authorList>
    </citation>
    <scope>IDENTIFICATION</scope>
    <source>
        <strain evidence="8">DH4</strain>
    </source>
</reference>
<dbReference type="GO" id="GO:0005739">
    <property type="term" value="C:mitochondrion"/>
    <property type="evidence" value="ECO:0007669"/>
    <property type="project" value="TreeGrafter"/>
</dbReference>
<evidence type="ECO:0000256" key="7">
    <source>
        <dbReference type="RuleBase" id="RU363053"/>
    </source>
</evidence>
<organism evidence="8">
    <name type="scientific">Apis mellifera</name>
    <name type="common">Honeybee</name>
    <dbReference type="NCBI Taxonomy" id="7460"/>
    <lineage>
        <taxon>Eukaryota</taxon>
        <taxon>Metazoa</taxon>
        <taxon>Ecdysozoa</taxon>
        <taxon>Arthropoda</taxon>
        <taxon>Hexapoda</taxon>
        <taxon>Insecta</taxon>
        <taxon>Pterygota</taxon>
        <taxon>Neoptera</taxon>
        <taxon>Endopterygota</taxon>
        <taxon>Hymenoptera</taxon>
        <taxon>Apocrita</taxon>
        <taxon>Aculeata</taxon>
        <taxon>Apoidea</taxon>
        <taxon>Anthophila</taxon>
        <taxon>Apidae</taxon>
        <taxon>Apis</taxon>
    </lineage>
</organism>
<dbReference type="Pfam" id="PF04117">
    <property type="entry name" value="Mpv17_PMP22"/>
    <property type="match status" value="1"/>
</dbReference>
<keyword evidence="9" id="KW-1185">Reference proteome</keyword>
<dbReference type="PANTHER" id="PTHR11266:SF17">
    <property type="entry name" value="PROTEIN MPV17"/>
    <property type="match status" value="1"/>
</dbReference>
<dbReference type="GO" id="GO:0016020">
    <property type="term" value="C:membrane"/>
    <property type="evidence" value="ECO:0007669"/>
    <property type="project" value="UniProtKB-SubCell"/>
</dbReference>
<evidence type="ECO:0000313" key="8">
    <source>
        <dbReference type="EnsemblMetazoa" id="XP_006562124"/>
    </source>
</evidence>
<dbReference type="OrthoDB" id="430207at2759"/>
<accession>A0A8B6YWJ4</accession>
<gene>
    <name evidence="8" type="primary">727505</name>
    <name evidence="10" type="synonym">LOC727505</name>
</gene>